<evidence type="ECO:0000313" key="2">
    <source>
        <dbReference type="EMBL" id="KAG1307926.1"/>
    </source>
</evidence>
<organism evidence="2 3">
    <name type="scientific">Rhizopus oryzae</name>
    <name type="common">Mucormycosis agent</name>
    <name type="synonym">Rhizopus arrhizus var. delemar</name>
    <dbReference type="NCBI Taxonomy" id="64495"/>
    <lineage>
        <taxon>Eukaryota</taxon>
        <taxon>Fungi</taxon>
        <taxon>Fungi incertae sedis</taxon>
        <taxon>Mucoromycota</taxon>
        <taxon>Mucoromycotina</taxon>
        <taxon>Mucoromycetes</taxon>
        <taxon>Mucorales</taxon>
        <taxon>Mucorineae</taxon>
        <taxon>Rhizopodaceae</taxon>
        <taxon>Rhizopus</taxon>
    </lineage>
</organism>
<comment type="caution">
    <text evidence="2">The sequence shown here is derived from an EMBL/GenBank/DDBJ whole genome shotgun (WGS) entry which is preliminary data.</text>
</comment>
<proteinExistence type="predicted"/>
<keyword evidence="3" id="KW-1185">Reference proteome</keyword>
<dbReference type="OrthoDB" id="10271254at2759"/>
<dbReference type="EMBL" id="JAANQT010000858">
    <property type="protein sequence ID" value="KAG1307926.1"/>
    <property type="molecule type" value="Genomic_DNA"/>
</dbReference>
<name>A0A9P7BS48_RHIOR</name>
<evidence type="ECO:0000313" key="3">
    <source>
        <dbReference type="Proteomes" id="UP000716291"/>
    </source>
</evidence>
<protein>
    <submittedName>
        <fullName evidence="2">Uncharacterized protein</fullName>
    </submittedName>
</protein>
<gene>
    <name evidence="2" type="ORF">G6F64_006432</name>
</gene>
<evidence type="ECO:0000256" key="1">
    <source>
        <dbReference type="SAM" id="MobiDB-lite"/>
    </source>
</evidence>
<dbReference type="AlphaFoldDB" id="A0A9P7BS48"/>
<sequence>MSSSKDKQDNEVKEREEDANQFRFQNPIIFSNYREIQVPPFLGENHPKIENEVTIPKQDASFCRGTLFELIGILGHLYLVRHYLGKAKRIM</sequence>
<reference evidence="2" key="1">
    <citation type="journal article" date="2020" name="Microb. Genom.">
        <title>Genetic diversity of clinical and environmental Mucorales isolates obtained from an investigation of mucormycosis cases among solid organ transplant recipients.</title>
        <authorList>
            <person name="Nguyen M.H."/>
            <person name="Kaul D."/>
            <person name="Muto C."/>
            <person name="Cheng S.J."/>
            <person name="Richter R.A."/>
            <person name="Bruno V.M."/>
            <person name="Liu G."/>
            <person name="Beyhan S."/>
            <person name="Sundermann A.J."/>
            <person name="Mounaud S."/>
            <person name="Pasculle A.W."/>
            <person name="Nierman W.C."/>
            <person name="Driscoll E."/>
            <person name="Cumbie R."/>
            <person name="Clancy C.J."/>
            <person name="Dupont C.L."/>
        </authorList>
    </citation>
    <scope>NUCLEOTIDE SEQUENCE</scope>
    <source>
        <strain evidence="2">GL11</strain>
    </source>
</reference>
<dbReference type="Proteomes" id="UP000716291">
    <property type="component" value="Unassembled WGS sequence"/>
</dbReference>
<accession>A0A9P7BS48</accession>
<feature type="region of interest" description="Disordered" evidence="1">
    <location>
        <begin position="1"/>
        <end position="20"/>
    </location>
</feature>